<dbReference type="PaxDb" id="44689-DDB0216664"/>
<dbReference type="Pfam" id="PF03372">
    <property type="entry name" value="Exo_endo_phos"/>
    <property type="match status" value="1"/>
</dbReference>
<dbReference type="SUPFAM" id="SSF56672">
    <property type="entry name" value="DNA/RNA polymerases"/>
    <property type="match status" value="1"/>
</dbReference>
<dbReference type="SUPFAM" id="SSF56219">
    <property type="entry name" value="DNase I-like"/>
    <property type="match status" value="1"/>
</dbReference>
<dbReference type="PhylomeDB" id="Q55DS8"/>
<keyword evidence="3" id="KW-1185">Reference proteome</keyword>
<evidence type="ECO:0000313" key="2">
    <source>
        <dbReference type="EMBL" id="EAL72793.1"/>
    </source>
</evidence>
<dbReference type="InterPro" id="IPR043502">
    <property type="entry name" value="DNA/RNA_pol_sf"/>
</dbReference>
<dbReference type="SMR" id="Q55DS8"/>
<dbReference type="Pfam" id="PF00078">
    <property type="entry name" value="RVT_1"/>
    <property type="match status" value="1"/>
</dbReference>
<evidence type="ECO:0000313" key="3">
    <source>
        <dbReference type="Proteomes" id="UP000002195"/>
    </source>
</evidence>
<dbReference type="RefSeq" id="XP_646053.1">
    <property type="nucleotide sequence ID" value="XM_640961.1"/>
</dbReference>
<dbReference type="AlphaFoldDB" id="Q55DS8"/>
<evidence type="ECO:0000259" key="1">
    <source>
        <dbReference type="PROSITE" id="PS50878"/>
    </source>
</evidence>
<dbReference type="dictyBase" id="DDB_G0270886"/>
<dbReference type="PANTHER" id="PTHR31635:SF196">
    <property type="entry name" value="REVERSE TRANSCRIPTASE DOMAIN-CONTAINING PROTEIN-RELATED"/>
    <property type="match status" value="1"/>
</dbReference>
<dbReference type="VEuPathDB" id="AmoebaDB:DDB_G0270886"/>
<dbReference type="InterPro" id="IPR036691">
    <property type="entry name" value="Endo/exonu/phosph_ase_sf"/>
</dbReference>
<name>Q55DS8_DICDI</name>
<dbReference type="CDD" id="cd01650">
    <property type="entry name" value="RT_nLTR_like"/>
    <property type="match status" value="1"/>
</dbReference>
<dbReference type="KEGG" id="ddi:DDB_G0270886"/>
<dbReference type="GO" id="GO:0003824">
    <property type="term" value="F:catalytic activity"/>
    <property type="evidence" value="ECO:0007669"/>
    <property type="project" value="InterPro"/>
</dbReference>
<dbReference type="EMBL" id="AAFI02000005">
    <property type="protein sequence ID" value="EAL72793.1"/>
    <property type="molecule type" value="Genomic_DNA"/>
</dbReference>
<sequence length="663" mass="76533">MEKLKILLWNCRGSSSPLSNKKAEETIKRIGPQITLLTETNGSTFNHYKSMFNYERIDHGNGKGTGVSIENRNLSTGYLTVNFKDTEGRILSVKFNSYININILLIYAPASIPRRNAFIIAAKNLIKDQKIKHDIIAGDFNADHNNNSHYGIGIRSIIEESNLKDIGANNNIATFSRSNSRLDRIYCKPTMVGSNPLRVHEDIYNKSDHTPISIDLKMNNNSANDININNIKIEKLPWTLCKETLADPTIHEEISQIIENNKQYINTLDDWIHFKNYTIRHHLKKQQNLIKKEKNKKKSRLHRLIEREDLYPGQRKQLEDEMEELLKEEEANKQWETKLKLHLNQETPSRYLTSKLKKRKKDRSIFQIKNKDGTIVSEKVEIAKCFLEFYQEQYDEKPDNESKHKELLDKWIVDKQYISRLSLDSAITPKEVNNAIKNSNPHKSPGLDGINAALYRNHSASLSTILAKVFNDTLTNQKEINPKFKEGFITTLFKKGDELQIANRRPITLLNTDYKLLSKIINNRLLAVTKKIINKFQNGFVPNRYIQDNIQIMKEVIERANKSRNSTTLITFFDFNKAFDSISHKSIRRTLSHIGIPKTIVELIMNLLKETTNKIKINDFLVGHITVNRGTKQGDPLSPTIFALVMEALLIDILKENEIKGFK</sequence>
<dbReference type="PROSITE" id="PS50878">
    <property type="entry name" value="RT_POL"/>
    <property type="match status" value="1"/>
</dbReference>
<dbReference type="InParanoid" id="Q55DS8"/>
<dbReference type="InterPro" id="IPR000477">
    <property type="entry name" value="RT_dom"/>
</dbReference>
<dbReference type="GeneID" id="8617000"/>
<organism evidence="2 3">
    <name type="scientific">Dictyostelium discoideum</name>
    <name type="common">Social amoeba</name>
    <dbReference type="NCBI Taxonomy" id="44689"/>
    <lineage>
        <taxon>Eukaryota</taxon>
        <taxon>Amoebozoa</taxon>
        <taxon>Evosea</taxon>
        <taxon>Eumycetozoa</taxon>
        <taxon>Dictyostelia</taxon>
        <taxon>Dictyosteliales</taxon>
        <taxon>Dictyosteliaceae</taxon>
        <taxon>Dictyostelium</taxon>
    </lineage>
</organism>
<dbReference type="InterPro" id="IPR005135">
    <property type="entry name" value="Endo/exonuclease/phosphatase"/>
</dbReference>
<dbReference type="eggNOG" id="KOG1075">
    <property type="taxonomic scope" value="Eukaryota"/>
</dbReference>
<dbReference type="PANTHER" id="PTHR31635">
    <property type="entry name" value="REVERSE TRANSCRIPTASE DOMAIN-CONTAINING PROTEIN-RELATED"/>
    <property type="match status" value="1"/>
</dbReference>
<gene>
    <name evidence="2" type="ORF">DDB_G0270886</name>
</gene>
<dbReference type="OMA" id="ISSSWID"/>
<protein>
    <recommendedName>
        <fullName evidence="1">Reverse transcriptase domain-containing protein</fullName>
    </recommendedName>
</protein>
<proteinExistence type="predicted"/>
<feature type="domain" description="Reverse transcriptase" evidence="1">
    <location>
        <begin position="473"/>
        <end position="663"/>
    </location>
</feature>
<dbReference type="Gene3D" id="3.60.10.10">
    <property type="entry name" value="Endonuclease/exonuclease/phosphatase"/>
    <property type="match status" value="1"/>
</dbReference>
<comment type="caution">
    <text evidence="2">The sequence shown here is derived from an EMBL/GenBank/DDBJ whole genome shotgun (WGS) entry which is preliminary data.</text>
</comment>
<dbReference type="HOGENOM" id="CLU_390009_0_0_1"/>
<reference evidence="2 3" key="1">
    <citation type="journal article" date="2005" name="Nature">
        <title>The genome of the social amoeba Dictyostelium discoideum.</title>
        <authorList>
            <consortium name="The Dictyostelium discoideum Sequencing Consortium"/>
            <person name="Eichinger L."/>
            <person name="Pachebat J.A."/>
            <person name="Glockner G."/>
            <person name="Rajandream M.A."/>
            <person name="Sucgang R."/>
            <person name="Berriman M."/>
            <person name="Song J."/>
            <person name="Olsen R."/>
            <person name="Szafranski K."/>
            <person name="Xu Q."/>
            <person name="Tunggal B."/>
            <person name="Kummerfeld S."/>
            <person name="Madera M."/>
            <person name="Konfortov B.A."/>
            <person name="Rivero F."/>
            <person name="Bankier A.T."/>
            <person name="Lehmann R."/>
            <person name="Hamlin N."/>
            <person name="Davies R."/>
            <person name="Gaudet P."/>
            <person name="Fey P."/>
            <person name="Pilcher K."/>
            <person name="Chen G."/>
            <person name="Saunders D."/>
            <person name="Sodergren E."/>
            <person name="Davis P."/>
            <person name="Kerhornou A."/>
            <person name="Nie X."/>
            <person name="Hall N."/>
            <person name="Anjard C."/>
            <person name="Hemphill L."/>
            <person name="Bason N."/>
            <person name="Farbrother P."/>
            <person name="Desany B."/>
            <person name="Just E."/>
            <person name="Morio T."/>
            <person name="Rost R."/>
            <person name="Churcher C."/>
            <person name="Cooper J."/>
            <person name="Haydock S."/>
            <person name="van Driessche N."/>
            <person name="Cronin A."/>
            <person name="Goodhead I."/>
            <person name="Muzny D."/>
            <person name="Mourier T."/>
            <person name="Pain A."/>
            <person name="Lu M."/>
            <person name="Harper D."/>
            <person name="Lindsay R."/>
            <person name="Hauser H."/>
            <person name="James K."/>
            <person name="Quiles M."/>
            <person name="Madan Babu M."/>
            <person name="Saito T."/>
            <person name="Buchrieser C."/>
            <person name="Wardroper A."/>
            <person name="Felder M."/>
            <person name="Thangavelu M."/>
            <person name="Johnson D."/>
            <person name="Knights A."/>
            <person name="Loulseged H."/>
            <person name="Mungall K."/>
            <person name="Oliver K."/>
            <person name="Price C."/>
            <person name="Quail M.A."/>
            <person name="Urushihara H."/>
            <person name="Hernandez J."/>
            <person name="Rabbinowitsch E."/>
            <person name="Steffen D."/>
            <person name="Sanders M."/>
            <person name="Ma J."/>
            <person name="Kohara Y."/>
            <person name="Sharp S."/>
            <person name="Simmonds M."/>
            <person name="Spiegler S."/>
            <person name="Tivey A."/>
            <person name="Sugano S."/>
            <person name="White B."/>
            <person name="Walker D."/>
            <person name="Woodward J."/>
            <person name="Winckler T."/>
            <person name="Tanaka Y."/>
            <person name="Shaulsky G."/>
            <person name="Schleicher M."/>
            <person name="Weinstock G."/>
            <person name="Rosenthal A."/>
            <person name="Cox E.C."/>
            <person name="Chisholm R.L."/>
            <person name="Gibbs R."/>
            <person name="Loomis W.F."/>
            <person name="Platzer M."/>
            <person name="Kay R.R."/>
            <person name="Williams J."/>
            <person name="Dear P.H."/>
            <person name="Noegel A.A."/>
            <person name="Barrell B."/>
            <person name="Kuspa A."/>
        </authorList>
    </citation>
    <scope>NUCLEOTIDE SEQUENCE [LARGE SCALE GENOMIC DNA]</scope>
    <source>
        <strain evidence="2 3">AX4</strain>
    </source>
</reference>
<dbReference type="Proteomes" id="UP000002195">
    <property type="component" value="Unassembled WGS sequence"/>
</dbReference>
<accession>Q55DS8</accession>